<keyword evidence="4 6" id="KW-0808">Transferase</keyword>
<evidence type="ECO:0000256" key="4">
    <source>
        <dbReference type="ARBA" id="ARBA00022679"/>
    </source>
</evidence>
<comment type="pathway">
    <text evidence="2">Protein modification; protein glycosylation.</text>
</comment>
<organism evidence="6 7">
    <name type="scientific">Aspergillus coremiiformis</name>
    <dbReference type="NCBI Taxonomy" id="138285"/>
    <lineage>
        <taxon>Eukaryota</taxon>
        <taxon>Fungi</taxon>
        <taxon>Dikarya</taxon>
        <taxon>Ascomycota</taxon>
        <taxon>Pezizomycotina</taxon>
        <taxon>Eurotiomycetes</taxon>
        <taxon>Eurotiomycetidae</taxon>
        <taxon>Eurotiales</taxon>
        <taxon>Aspergillaceae</taxon>
        <taxon>Aspergillus</taxon>
        <taxon>Aspergillus subgen. Circumdati</taxon>
    </lineage>
</organism>
<dbReference type="PANTHER" id="PTHR31646:SF5">
    <property type="entry name" value="(MNN2), PUTATIVE (AFU_ORTHOLOGUE AFUA_6G04450)-RELATED"/>
    <property type="match status" value="1"/>
</dbReference>
<protein>
    <submittedName>
        <fullName evidence="6">Putative alpha-1,2-mannosyltransferase</fullName>
    </submittedName>
</protein>
<sequence length="498" mass="56583">MILPRPFSRVRTLLLAVTFATFLTYSFLRWQHLYYAEQVRSATSQEASSTSGQVGVLTNAEGHINFWRQFQPLLATYQPKCDAPLRLDMAPSIRFEQASSDFQPEVLDMLQDHVDTMKQAHTGFVDEIKTKPPKLHYVPNTRGLVSTAGGEYLPVLVISLRMLRRTGSELPVEVFLANDDEYENYICDVVLPSLNARCVVLSHILDAVPKIMEIQKYQFKLFAMMFSSFEEILFLDADAFPLHQPEALFMNEPFQSKKMVTWPDFWATTVSPYYYEISSQPMPSNTIRQSSESGEVLISKKVHMETLLLSVYYNFWGPDYYYPLLSQGAAGEGDKETFVAAALALGESYYQVSEPICAIGHGTEGGLAGSAMVQFDPIEDYALTQKGEWRIRGSKAPAPRAFFIHANFPKFNPATVFDKQAVNPAFADDGSYTRAWTIPEEVVGKFSMDIEKYFWKEILWTGCELENKFSSWKGRNGICEKVKKYWNAIYVDKESQSA</sequence>
<gene>
    <name evidence="6" type="ORF">BDV28DRAFT_132926</name>
</gene>
<evidence type="ECO:0000313" key="7">
    <source>
        <dbReference type="Proteomes" id="UP000327118"/>
    </source>
</evidence>
<reference evidence="7" key="1">
    <citation type="submission" date="2019-04" db="EMBL/GenBank/DDBJ databases">
        <title>Friends and foes A comparative genomics studyof 23 Aspergillus species from section Flavi.</title>
        <authorList>
            <consortium name="DOE Joint Genome Institute"/>
            <person name="Kjaerbolling I."/>
            <person name="Vesth T."/>
            <person name="Frisvad J.C."/>
            <person name="Nybo J.L."/>
            <person name="Theobald S."/>
            <person name="Kildgaard S."/>
            <person name="Isbrandt T."/>
            <person name="Kuo A."/>
            <person name="Sato A."/>
            <person name="Lyhne E.K."/>
            <person name="Kogle M.E."/>
            <person name="Wiebenga A."/>
            <person name="Kun R.S."/>
            <person name="Lubbers R.J."/>
            <person name="Makela M.R."/>
            <person name="Barry K."/>
            <person name="Chovatia M."/>
            <person name="Clum A."/>
            <person name="Daum C."/>
            <person name="Haridas S."/>
            <person name="He G."/>
            <person name="LaButti K."/>
            <person name="Lipzen A."/>
            <person name="Mondo S."/>
            <person name="Riley R."/>
            <person name="Salamov A."/>
            <person name="Simmons B.A."/>
            <person name="Magnuson J.K."/>
            <person name="Henrissat B."/>
            <person name="Mortensen U.H."/>
            <person name="Larsen T.O."/>
            <person name="Devries R.P."/>
            <person name="Grigoriev I.V."/>
            <person name="Machida M."/>
            <person name="Baker S.E."/>
            <person name="Andersen M.R."/>
        </authorList>
    </citation>
    <scope>NUCLEOTIDE SEQUENCE [LARGE SCALE GENOMIC DNA]</scope>
    <source>
        <strain evidence="7">CBS 553.77</strain>
    </source>
</reference>
<dbReference type="SUPFAM" id="SSF53448">
    <property type="entry name" value="Nucleotide-diphospho-sugar transferases"/>
    <property type="match status" value="1"/>
</dbReference>
<keyword evidence="6" id="KW-0328">Glycosyltransferase</keyword>
<evidence type="ECO:0000256" key="1">
    <source>
        <dbReference type="ARBA" id="ARBA00004555"/>
    </source>
</evidence>
<keyword evidence="7" id="KW-1185">Reference proteome</keyword>
<dbReference type="InterPro" id="IPR029044">
    <property type="entry name" value="Nucleotide-diphossugar_trans"/>
</dbReference>
<evidence type="ECO:0000256" key="2">
    <source>
        <dbReference type="ARBA" id="ARBA00004922"/>
    </source>
</evidence>
<dbReference type="Gene3D" id="3.90.550.10">
    <property type="entry name" value="Spore Coat Polysaccharide Biosynthesis Protein SpsA, Chain A"/>
    <property type="match status" value="1"/>
</dbReference>
<evidence type="ECO:0000313" key="6">
    <source>
        <dbReference type="EMBL" id="KAE8353540.1"/>
    </source>
</evidence>
<dbReference type="PANTHER" id="PTHR31646">
    <property type="entry name" value="ALPHA-1,2-MANNOSYLTRANSFERASE MNN2"/>
    <property type="match status" value="1"/>
</dbReference>
<dbReference type="Pfam" id="PF11051">
    <property type="entry name" value="Mannosyl_trans3"/>
    <property type="match status" value="2"/>
</dbReference>
<dbReference type="InterPro" id="IPR022751">
    <property type="entry name" value="Alpha_mannosyltransferase"/>
</dbReference>
<proteinExistence type="inferred from homology"/>
<dbReference type="GO" id="GO:0005794">
    <property type="term" value="C:Golgi apparatus"/>
    <property type="evidence" value="ECO:0007669"/>
    <property type="project" value="UniProtKB-SubCell"/>
</dbReference>
<name>A0A5N6ZBW3_9EURO</name>
<evidence type="ECO:0000256" key="3">
    <source>
        <dbReference type="ARBA" id="ARBA00009105"/>
    </source>
</evidence>
<accession>A0A5N6ZBW3</accession>
<dbReference type="GO" id="GO:0046354">
    <property type="term" value="P:mannan biosynthetic process"/>
    <property type="evidence" value="ECO:0007669"/>
    <property type="project" value="TreeGrafter"/>
</dbReference>
<dbReference type="GO" id="GO:0000026">
    <property type="term" value="F:alpha-1,2-mannosyltransferase activity"/>
    <property type="evidence" value="ECO:0007669"/>
    <property type="project" value="TreeGrafter"/>
</dbReference>
<comment type="similarity">
    <text evidence="3">Belongs to the MNN1/MNT family.</text>
</comment>
<dbReference type="Proteomes" id="UP000327118">
    <property type="component" value="Unassembled WGS sequence"/>
</dbReference>
<dbReference type="AlphaFoldDB" id="A0A5N6ZBW3"/>
<comment type="subcellular location">
    <subcellularLocation>
        <location evidence="1">Golgi apparatus</location>
    </subcellularLocation>
</comment>
<evidence type="ECO:0000256" key="5">
    <source>
        <dbReference type="ARBA" id="ARBA00023034"/>
    </source>
</evidence>
<dbReference type="OrthoDB" id="4484309at2759"/>
<keyword evidence="5" id="KW-0333">Golgi apparatus</keyword>
<dbReference type="EMBL" id="ML739095">
    <property type="protein sequence ID" value="KAE8353540.1"/>
    <property type="molecule type" value="Genomic_DNA"/>
</dbReference>